<dbReference type="EMBL" id="QUNI01000014">
    <property type="protein sequence ID" value="REG92988.1"/>
    <property type="molecule type" value="Genomic_DNA"/>
</dbReference>
<reference evidence="2 3" key="1">
    <citation type="submission" date="2018-08" db="EMBL/GenBank/DDBJ databases">
        <title>Genomic Encyclopedia of Archaeal and Bacterial Type Strains, Phase II (KMG-II): from individual species to whole genera.</title>
        <authorList>
            <person name="Goeker M."/>
        </authorList>
    </citation>
    <scope>NUCLEOTIDE SEQUENCE [LARGE SCALE GENOMIC DNA]</scope>
    <source>
        <strain evidence="2 3">DSM 100880</strain>
    </source>
</reference>
<proteinExistence type="predicted"/>
<name>A0A3E0E413_9FLAO</name>
<keyword evidence="3" id="KW-1185">Reference proteome</keyword>
<dbReference type="RefSeq" id="WP_115814730.1">
    <property type="nucleotide sequence ID" value="NZ_QUNI01000014.1"/>
</dbReference>
<keyword evidence="1" id="KW-0732">Signal</keyword>
<sequence>MKKIIVLGFVLISFIAKAQEAEKVSVEKNLYGAQLGLLSTSFYYETQLQRKISLRTEIGLTLVTSTRDYIDPEIKDETATLITPYLTLEPRWYYSLDRRKRLGKKTYNNSSNYISLATSYISNKTPLINNGDFDVVSAITIIPKYGMRRAFAKHFNYEFSGGVGYQYNIFSKNDGCNCDHNTTTVDLQIRIGYDF</sequence>
<comment type="caution">
    <text evidence="2">The sequence shown here is derived from an EMBL/GenBank/DDBJ whole genome shotgun (WGS) entry which is preliminary data.</text>
</comment>
<organism evidence="2 3">
    <name type="scientific">Flavobacterium aquicola</name>
    <dbReference type="NCBI Taxonomy" id="1682742"/>
    <lineage>
        <taxon>Bacteria</taxon>
        <taxon>Pseudomonadati</taxon>
        <taxon>Bacteroidota</taxon>
        <taxon>Flavobacteriia</taxon>
        <taxon>Flavobacteriales</taxon>
        <taxon>Flavobacteriaceae</taxon>
        <taxon>Flavobacterium</taxon>
    </lineage>
</organism>
<evidence type="ECO:0000313" key="3">
    <source>
        <dbReference type="Proteomes" id="UP000257136"/>
    </source>
</evidence>
<evidence type="ECO:0000256" key="1">
    <source>
        <dbReference type="SAM" id="SignalP"/>
    </source>
</evidence>
<dbReference type="OrthoDB" id="883248at2"/>
<protein>
    <submittedName>
        <fullName evidence="2">Uncharacterized protein DUF3575</fullName>
    </submittedName>
</protein>
<accession>A0A3E0E413</accession>
<feature type="signal peptide" evidence="1">
    <location>
        <begin position="1"/>
        <end position="18"/>
    </location>
</feature>
<feature type="chain" id="PRO_5017589722" evidence="1">
    <location>
        <begin position="19"/>
        <end position="195"/>
    </location>
</feature>
<evidence type="ECO:0000313" key="2">
    <source>
        <dbReference type="EMBL" id="REG92988.1"/>
    </source>
</evidence>
<dbReference type="Proteomes" id="UP000257136">
    <property type="component" value="Unassembled WGS sequence"/>
</dbReference>
<gene>
    <name evidence="2" type="ORF">C8P67_11487</name>
</gene>
<dbReference type="AlphaFoldDB" id="A0A3E0E413"/>